<name>A0A1G2S8R5_9BACT</name>
<dbReference type="SUPFAM" id="SSF52540">
    <property type="entry name" value="P-loop containing nucleoside triphosphate hydrolases"/>
    <property type="match status" value="1"/>
</dbReference>
<dbReference type="Proteomes" id="UP000176997">
    <property type="component" value="Unassembled WGS sequence"/>
</dbReference>
<dbReference type="SUPFAM" id="SSF48019">
    <property type="entry name" value="post-AAA+ oligomerization domain-like"/>
    <property type="match status" value="1"/>
</dbReference>
<dbReference type="NCBIfam" id="TIGR02397">
    <property type="entry name" value="dnaX_nterm"/>
    <property type="match status" value="1"/>
</dbReference>
<dbReference type="EMBL" id="MHUS01000010">
    <property type="protein sequence ID" value="OHA81466.1"/>
    <property type="molecule type" value="Genomic_DNA"/>
</dbReference>
<dbReference type="CDD" id="cd00009">
    <property type="entry name" value="AAA"/>
    <property type="match status" value="1"/>
</dbReference>
<dbReference type="Gene3D" id="1.10.8.60">
    <property type="match status" value="1"/>
</dbReference>
<dbReference type="InterPro" id="IPR027417">
    <property type="entry name" value="P-loop_NTPase"/>
</dbReference>
<comment type="similarity">
    <text evidence="6">Belongs to the DnaX/STICHEL family.</text>
</comment>
<accession>A0A1G2S8R5</accession>
<keyword evidence="4 6" id="KW-0239">DNA-directed DNA polymerase</keyword>
<dbReference type="PANTHER" id="PTHR11669">
    <property type="entry name" value="REPLICATION FACTOR C / DNA POLYMERASE III GAMMA-TAU SUBUNIT"/>
    <property type="match status" value="1"/>
</dbReference>
<dbReference type="STRING" id="1802723.A2675_03265"/>
<dbReference type="InterPro" id="IPR012763">
    <property type="entry name" value="DNA_pol_III_sug/sutau_N"/>
</dbReference>
<evidence type="ECO:0000256" key="6">
    <source>
        <dbReference type="RuleBase" id="RU364063"/>
    </source>
</evidence>
<dbReference type="Pfam" id="PF12169">
    <property type="entry name" value="DNA_pol3_gamma3"/>
    <property type="match status" value="1"/>
</dbReference>
<comment type="function">
    <text evidence="6">DNA polymerase III is a complex, multichain enzyme responsible for most of the replicative synthesis in bacteria. This DNA polymerase also exhibits 3' to 5' exonuclease activity.</text>
</comment>
<dbReference type="PANTHER" id="PTHR11669:SF0">
    <property type="entry name" value="PROTEIN STICHEL-LIKE 2"/>
    <property type="match status" value="1"/>
</dbReference>
<dbReference type="EC" id="2.7.7.7" evidence="6"/>
<sequence>MSKEKPKDHQALYRKYRPASWDEVLGQEHVVKALTGAITQGKIAHAYLFAGSRGTGKTSIARIFAGVVGTTGSDLYEIDAASNRGIDDVRALRESVQTLPFESPYKVYIIDEVHMLTKEAFNALLKTLEEPPHFVIFILATTELNKVPDTIVSRCQTFTFKKPTQTILKELVLDIAKKEGYKIDAASAELIALLGDGSFRDTHGILQKVLSSTAGKAVALEEVERITGAPKTALVNSLLTGIASGDTASALQAIRAARDENVDMKTFAKLLLRKLRAALLVRFDPAYAARMADEFTEEDTAFLKKLAADKQAKLTGDTIVTFLDAHDRTGSSAIPELPLELAVIKLAGGEEGK</sequence>
<dbReference type="InterPro" id="IPR003593">
    <property type="entry name" value="AAA+_ATPase"/>
</dbReference>
<dbReference type="GO" id="GO:0009360">
    <property type="term" value="C:DNA polymerase III complex"/>
    <property type="evidence" value="ECO:0007669"/>
    <property type="project" value="InterPro"/>
</dbReference>
<protein>
    <recommendedName>
        <fullName evidence="6">DNA polymerase III subunit gamma/tau</fullName>
        <ecNumber evidence="6">2.7.7.7</ecNumber>
    </recommendedName>
</protein>
<evidence type="ECO:0000256" key="1">
    <source>
        <dbReference type="ARBA" id="ARBA00022679"/>
    </source>
</evidence>
<comment type="catalytic activity">
    <reaction evidence="5 6">
        <text>DNA(n) + a 2'-deoxyribonucleoside 5'-triphosphate = DNA(n+1) + diphosphate</text>
        <dbReference type="Rhea" id="RHEA:22508"/>
        <dbReference type="Rhea" id="RHEA-COMP:17339"/>
        <dbReference type="Rhea" id="RHEA-COMP:17340"/>
        <dbReference type="ChEBI" id="CHEBI:33019"/>
        <dbReference type="ChEBI" id="CHEBI:61560"/>
        <dbReference type="ChEBI" id="CHEBI:173112"/>
        <dbReference type="EC" id="2.7.7.7"/>
    </reaction>
</comment>
<comment type="caution">
    <text evidence="8">The sequence shown here is derived from an EMBL/GenBank/DDBJ whole genome shotgun (WGS) entry which is preliminary data.</text>
</comment>
<dbReference type="InterPro" id="IPR022754">
    <property type="entry name" value="DNA_pol_III_gamma-3"/>
</dbReference>
<reference evidence="8 9" key="1">
    <citation type="journal article" date="2016" name="Nat. Commun.">
        <title>Thousands of microbial genomes shed light on interconnected biogeochemical processes in an aquifer system.</title>
        <authorList>
            <person name="Anantharaman K."/>
            <person name="Brown C.T."/>
            <person name="Hug L.A."/>
            <person name="Sharon I."/>
            <person name="Castelle C.J."/>
            <person name="Probst A.J."/>
            <person name="Thomas B.C."/>
            <person name="Singh A."/>
            <person name="Wilkins M.J."/>
            <person name="Karaoz U."/>
            <person name="Brodie E.L."/>
            <person name="Williams K.H."/>
            <person name="Hubbard S.S."/>
            <person name="Banfield J.F."/>
        </authorList>
    </citation>
    <scope>NUCLEOTIDE SEQUENCE [LARGE SCALE GENOMIC DNA]</scope>
</reference>
<dbReference type="SMART" id="SM00382">
    <property type="entry name" value="AAA"/>
    <property type="match status" value="1"/>
</dbReference>
<dbReference type="AlphaFoldDB" id="A0A1G2S8R5"/>
<keyword evidence="2 6" id="KW-0548">Nucleotidyltransferase</keyword>
<gene>
    <name evidence="6" type="primary">dnaX</name>
    <name evidence="8" type="ORF">A2675_03265</name>
</gene>
<dbReference type="Gene3D" id="1.20.272.10">
    <property type="match status" value="1"/>
</dbReference>
<keyword evidence="6" id="KW-0547">Nucleotide-binding</keyword>
<dbReference type="GO" id="GO:0003677">
    <property type="term" value="F:DNA binding"/>
    <property type="evidence" value="ECO:0007669"/>
    <property type="project" value="InterPro"/>
</dbReference>
<feature type="domain" description="AAA+ ATPase" evidence="7">
    <location>
        <begin position="43"/>
        <end position="164"/>
    </location>
</feature>
<dbReference type="GO" id="GO:0005524">
    <property type="term" value="F:ATP binding"/>
    <property type="evidence" value="ECO:0007669"/>
    <property type="project" value="UniProtKB-KW"/>
</dbReference>
<keyword evidence="3 6" id="KW-0235">DNA replication</keyword>
<dbReference type="InterPro" id="IPR008921">
    <property type="entry name" value="DNA_pol3_clamp-load_cplx_C"/>
</dbReference>
<dbReference type="GO" id="GO:0003887">
    <property type="term" value="F:DNA-directed DNA polymerase activity"/>
    <property type="evidence" value="ECO:0007669"/>
    <property type="project" value="UniProtKB-KW"/>
</dbReference>
<evidence type="ECO:0000313" key="8">
    <source>
        <dbReference type="EMBL" id="OHA81466.1"/>
    </source>
</evidence>
<dbReference type="Gene3D" id="3.40.50.300">
    <property type="entry name" value="P-loop containing nucleotide triphosphate hydrolases"/>
    <property type="match status" value="1"/>
</dbReference>
<keyword evidence="1 6" id="KW-0808">Transferase</keyword>
<keyword evidence="6" id="KW-0067">ATP-binding</keyword>
<evidence type="ECO:0000256" key="5">
    <source>
        <dbReference type="ARBA" id="ARBA00049244"/>
    </source>
</evidence>
<evidence type="ECO:0000313" key="9">
    <source>
        <dbReference type="Proteomes" id="UP000176997"/>
    </source>
</evidence>
<dbReference type="GO" id="GO:0006261">
    <property type="term" value="P:DNA-templated DNA replication"/>
    <property type="evidence" value="ECO:0007669"/>
    <property type="project" value="TreeGrafter"/>
</dbReference>
<proteinExistence type="inferred from homology"/>
<evidence type="ECO:0000259" key="7">
    <source>
        <dbReference type="SMART" id="SM00382"/>
    </source>
</evidence>
<comment type="subunit">
    <text evidence="6">DNA polymerase III contains a core (composed of alpha, epsilon and theta chains) that associates with a tau subunit. This core dimerizes to form the POLIII' complex. PolIII' associates with the gamma complex (composed of gamma, delta, delta', psi and chi chains) and with the beta chain to form the complete DNA polymerase III complex.</text>
</comment>
<evidence type="ECO:0000256" key="2">
    <source>
        <dbReference type="ARBA" id="ARBA00022695"/>
    </source>
</evidence>
<dbReference type="InterPro" id="IPR050238">
    <property type="entry name" value="DNA_Rep/Repair_Clamp_Loader"/>
</dbReference>
<dbReference type="Pfam" id="PF13177">
    <property type="entry name" value="DNA_pol3_delta2"/>
    <property type="match status" value="2"/>
</dbReference>
<evidence type="ECO:0000256" key="4">
    <source>
        <dbReference type="ARBA" id="ARBA00022932"/>
    </source>
</evidence>
<evidence type="ECO:0000256" key="3">
    <source>
        <dbReference type="ARBA" id="ARBA00022705"/>
    </source>
</evidence>
<organism evidence="8 9">
    <name type="scientific">Candidatus Yonathbacteria bacterium RIFCSPHIGHO2_01_FULL_51_10</name>
    <dbReference type="NCBI Taxonomy" id="1802723"/>
    <lineage>
        <taxon>Bacteria</taxon>
        <taxon>Candidatus Yonathiibacteriota</taxon>
    </lineage>
</organism>